<dbReference type="GO" id="GO:0008295">
    <property type="term" value="P:spermidine biosynthetic process"/>
    <property type="evidence" value="ECO:0007669"/>
    <property type="project" value="UniProtKB-UniRule"/>
</dbReference>
<evidence type="ECO:0000313" key="19">
    <source>
        <dbReference type="EMBL" id="BBD09203.1"/>
    </source>
</evidence>
<keyword evidence="7" id="KW-0210">Decarboxylase</keyword>
<evidence type="ECO:0000256" key="9">
    <source>
        <dbReference type="ARBA" id="ARBA00022898"/>
    </source>
</evidence>
<dbReference type="Gene3D" id="1.10.287.3440">
    <property type="match status" value="1"/>
</dbReference>
<dbReference type="InterPro" id="IPR040634">
    <property type="entry name" value="Arg_decarb_HB"/>
</dbReference>
<keyword evidence="12" id="KW-0456">Lyase</keyword>
<feature type="active site" description="Proton donor" evidence="15">
    <location>
        <position position="504"/>
    </location>
</feature>
<dbReference type="Pfam" id="PF17810">
    <property type="entry name" value="Arg_decarb_HB"/>
    <property type="match status" value="1"/>
</dbReference>
<evidence type="ECO:0000256" key="11">
    <source>
        <dbReference type="ARBA" id="ARBA00023115"/>
    </source>
</evidence>
<evidence type="ECO:0000256" key="13">
    <source>
        <dbReference type="NCBIfam" id="TIGR01273"/>
    </source>
</evidence>
<dbReference type="AlphaFoldDB" id="A0A2Z6B170"/>
<organism evidence="19 20">
    <name type="scientific">Desulfovibrio ferrophilus</name>
    <dbReference type="NCBI Taxonomy" id="241368"/>
    <lineage>
        <taxon>Bacteria</taxon>
        <taxon>Pseudomonadati</taxon>
        <taxon>Thermodesulfobacteriota</taxon>
        <taxon>Desulfovibrionia</taxon>
        <taxon>Desulfovibrionales</taxon>
        <taxon>Desulfovibrionaceae</taxon>
        <taxon>Desulfovibrio</taxon>
    </lineage>
</organism>
<evidence type="ECO:0000256" key="10">
    <source>
        <dbReference type="ARBA" id="ARBA00023066"/>
    </source>
</evidence>
<dbReference type="RefSeq" id="WP_126379977.1">
    <property type="nucleotide sequence ID" value="NZ_AP017378.1"/>
</dbReference>
<evidence type="ECO:0000313" key="20">
    <source>
        <dbReference type="Proteomes" id="UP000269883"/>
    </source>
</evidence>
<dbReference type="EMBL" id="AP017378">
    <property type="protein sequence ID" value="BBD09203.1"/>
    <property type="molecule type" value="Genomic_DNA"/>
</dbReference>
<dbReference type="GO" id="GO:0006527">
    <property type="term" value="P:L-arginine catabolic process"/>
    <property type="evidence" value="ECO:0007669"/>
    <property type="project" value="InterPro"/>
</dbReference>
<dbReference type="InterPro" id="IPR022644">
    <property type="entry name" value="De-COase2_N"/>
</dbReference>
<dbReference type="OrthoDB" id="9802658at2"/>
<dbReference type="Proteomes" id="UP000269883">
    <property type="component" value="Chromosome"/>
</dbReference>
<dbReference type="PRINTS" id="PR01180">
    <property type="entry name" value="ARGDCRBXLASE"/>
</dbReference>
<dbReference type="InterPro" id="IPR029066">
    <property type="entry name" value="PLP-binding_barrel"/>
</dbReference>
<evidence type="ECO:0000259" key="18">
    <source>
        <dbReference type="Pfam" id="PF17944"/>
    </source>
</evidence>
<evidence type="ECO:0000256" key="15">
    <source>
        <dbReference type="PIRSR" id="PIRSR600183-50"/>
    </source>
</evidence>
<keyword evidence="11" id="KW-0620">Polyamine biosynthesis</keyword>
<keyword evidence="20" id="KW-1185">Reference proteome</keyword>
<keyword evidence="8" id="KW-0460">Magnesium</keyword>
<evidence type="ECO:0000256" key="1">
    <source>
        <dbReference type="ARBA" id="ARBA00001933"/>
    </source>
</evidence>
<dbReference type="CDD" id="cd06830">
    <property type="entry name" value="PLPDE_III_ADC"/>
    <property type="match status" value="1"/>
</dbReference>
<evidence type="ECO:0000256" key="14">
    <source>
        <dbReference type="PIRSR" id="PIRSR001336-50"/>
    </source>
</evidence>
<comment type="function">
    <text evidence="3">Catalyzes the biosynthesis of agmatine from arginine.</text>
</comment>
<dbReference type="PRINTS" id="PR01179">
    <property type="entry name" value="ODADCRBXLASE"/>
</dbReference>
<dbReference type="Pfam" id="PF17944">
    <property type="entry name" value="Arg_decarbox_C"/>
    <property type="match status" value="1"/>
</dbReference>
<name>A0A2Z6B170_9BACT</name>
<feature type="domain" description="Arginine decarboxylase C-terminal helical" evidence="18">
    <location>
        <begin position="582"/>
        <end position="635"/>
    </location>
</feature>
<dbReference type="InterPro" id="IPR041128">
    <property type="entry name" value="Arg_decarbox_C"/>
</dbReference>
<evidence type="ECO:0000256" key="12">
    <source>
        <dbReference type="ARBA" id="ARBA00023239"/>
    </source>
</evidence>
<dbReference type="PIRSF" id="PIRSF001336">
    <property type="entry name" value="Arg_decrbxlase"/>
    <property type="match status" value="1"/>
</dbReference>
<evidence type="ECO:0000256" key="8">
    <source>
        <dbReference type="ARBA" id="ARBA00022842"/>
    </source>
</evidence>
<dbReference type="PANTHER" id="PTHR43295:SF9">
    <property type="entry name" value="BIOSYNTHETIC ARGININE DECARBOXYLASE"/>
    <property type="match status" value="1"/>
</dbReference>
<dbReference type="Gene3D" id="1.20.58.930">
    <property type="match status" value="1"/>
</dbReference>
<dbReference type="GO" id="GO:0046872">
    <property type="term" value="F:metal ion binding"/>
    <property type="evidence" value="ECO:0007669"/>
    <property type="project" value="UniProtKB-KW"/>
</dbReference>
<gene>
    <name evidence="19" type="ORF">DFE_2477</name>
</gene>
<proteinExistence type="inferred from homology"/>
<dbReference type="PANTHER" id="PTHR43295">
    <property type="entry name" value="ARGININE DECARBOXYLASE"/>
    <property type="match status" value="1"/>
</dbReference>
<feature type="domain" description="Arginine decarboxylase helical bundle" evidence="17">
    <location>
        <begin position="373"/>
        <end position="449"/>
    </location>
</feature>
<dbReference type="InterPro" id="IPR002985">
    <property type="entry name" value="Arg_decrbxlase"/>
</dbReference>
<evidence type="ECO:0000256" key="4">
    <source>
        <dbReference type="ARBA" id="ARBA00008357"/>
    </source>
</evidence>
<dbReference type="Pfam" id="PF02784">
    <property type="entry name" value="Orn_Arg_deC_N"/>
    <property type="match status" value="1"/>
</dbReference>
<feature type="domain" description="Orn/DAP/Arg decarboxylase 2 N-terminal" evidence="16">
    <location>
        <begin position="87"/>
        <end position="347"/>
    </location>
</feature>
<dbReference type="SUPFAM" id="SSF50621">
    <property type="entry name" value="Alanine racemase C-terminal domain-like"/>
    <property type="match status" value="1"/>
</dbReference>
<keyword evidence="9 14" id="KW-0663">Pyridoxal phosphate</keyword>
<dbReference type="InterPro" id="IPR022653">
    <property type="entry name" value="De-COase2_pyr-phos_BS"/>
</dbReference>
<evidence type="ECO:0000256" key="3">
    <source>
        <dbReference type="ARBA" id="ARBA00002257"/>
    </source>
</evidence>
<evidence type="ECO:0000256" key="7">
    <source>
        <dbReference type="ARBA" id="ARBA00022793"/>
    </source>
</evidence>
<reference evidence="19 20" key="1">
    <citation type="journal article" date="2018" name="Sci. Adv.">
        <title>Multi-heme cytochromes provide a pathway for survival in energy-limited environments.</title>
        <authorList>
            <person name="Deng X."/>
            <person name="Dohmae N."/>
            <person name="Nealson K.H."/>
            <person name="Hashimoto K."/>
            <person name="Okamoto A."/>
        </authorList>
    </citation>
    <scope>NUCLEOTIDE SEQUENCE [LARGE SCALE GENOMIC DNA]</scope>
    <source>
        <strain evidence="19 20">IS5</strain>
    </source>
</reference>
<dbReference type="EC" id="4.1.1.19" evidence="5 13"/>
<dbReference type="KEGG" id="dfl:DFE_2477"/>
<evidence type="ECO:0000256" key="2">
    <source>
        <dbReference type="ARBA" id="ARBA00001946"/>
    </source>
</evidence>
<dbReference type="PROSITE" id="PS00878">
    <property type="entry name" value="ODR_DC_2_1"/>
    <property type="match status" value="1"/>
</dbReference>
<dbReference type="NCBIfam" id="TIGR01273">
    <property type="entry name" value="speA"/>
    <property type="match status" value="1"/>
</dbReference>
<dbReference type="InterPro" id="IPR009006">
    <property type="entry name" value="Ala_racemase/Decarboxylase_C"/>
</dbReference>
<dbReference type="NCBIfam" id="NF003763">
    <property type="entry name" value="PRK05354.1"/>
    <property type="match status" value="1"/>
</dbReference>
<accession>A0A2Z6B170</accession>
<feature type="modified residue" description="N6-(pyridoxal phosphate)lysine" evidence="14">
    <location>
        <position position="105"/>
    </location>
</feature>
<comment type="cofactor">
    <cofactor evidence="1 14">
        <name>pyridoxal 5'-phosphate</name>
        <dbReference type="ChEBI" id="CHEBI:597326"/>
    </cofactor>
</comment>
<protein>
    <recommendedName>
        <fullName evidence="5 13">Arginine decarboxylase</fullName>
        <ecNumber evidence="5 13">4.1.1.19</ecNumber>
    </recommendedName>
</protein>
<evidence type="ECO:0000259" key="16">
    <source>
        <dbReference type="Pfam" id="PF02784"/>
    </source>
</evidence>
<dbReference type="GO" id="GO:0008792">
    <property type="term" value="F:arginine decarboxylase activity"/>
    <property type="evidence" value="ECO:0007669"/>
    <property type="project" value="UniProtKB-UniRule"/>
</dbReference>
<keyword evidence="10" id="KW-0745">Spermidine biosynthesis</keyword>
<dbReference type="SUPFAM" id="SSF51419">
    <property type="entry name" value="PLP-binding barrel"/>
    <property type="match status" value="1"/>
</dbReference>
<dbReference type="Gene3D" id="3.20.20.10">
    <property type="entry name" value="Alanine racemase"/>
    <property type="match status" value="1"/>
</dbReference>
<comment type="similarity">
    <text evidence="4">Belongs to the Orn/Lys/Arg decarboxylase class-II family. SpeA subfamily.</text>
</comment>
<evidence type="ECO:0000256" key="6">
    <source>
        <dbReference type="ARBA" id="ARBA00022723"/>
    </source>
</evidence>
<dbReference type="InterPro" id="IPR000183">
    <property type="entry name" value="Orn/DAP/Arg_de-COase"/>
</dbReference>
<sequence>MNKRSIETWSAAKSADLYGVKSWSGGYFDVAENGDLCIKPSPASKTRVSIPEIIAGIRDRGFEMPVLLRIENILDSQISLIHKSFGSAIKKLGYKGEFRGVYPIKVNQQEQVIGEICAFGSRFHHGLEVGSKAELITALSHLTDHQACLICNGYKDAEFIDLALYARKMGFNCFLVLEMPSELELVLERAAALGIDPQIGIRIKVSSQVGGHWAESAGDLSIFGLSASEVVDALDRLKAEGKLDCVRLLHFHLGSQVPNIRDIRTAVHEVCRMYAELAAEGCPMGYLDLGGGLAVDYDGSHTNFESSRNYSLEEYCSDVVESVMTALDERDIPHPHIVTESGRATVAYYSVLLFDVMDVSRLENRPLPDVVPDDCPDPVHNLLEVYQAITPRKLQECYNDAIFYRDEMRQQFNLGQCTLRQRAMGETIFWAIMRKVADTMDDLKAPPRGLTDISYPLASIYYCNMSVFQSLPDAWAIDQLFPIMPLHRLNEQPTEKALLADITCDCDGKIDHFIDPREVKRVLELHSFEPGEPYYMGAFLVGAYQETLGDLHNLFGDTNVVSVRLGEDGGFDIVREQEGDSVADVLSYVEYDPKTVAGNFRNTAEQAVRDGRLTPQERRDVMKAFRNCLNGYTYLHSK</sequence>
<dbReference type="Gene3D" id="2.40.37.10">
    <property type="entry name" value="Lyase, Ornithine Decarboxylase, Chain A, domain 1"/>
    <property type="match status" value="1"/>
</dbReference>
<keyword evidence="6" id="KW-0479">Metal-binding</keyword>
<evidence type="ECO:0000256" key="5">
    <source>
        <dbReference type="ARBA" id="ARBA00012426"/>
    </source>
</evidence>
<comment type="cofactor">
    <cofactor evidence="2">
        <name>Mg(2+)</name>
        <dbReference type="ChEBI" id="CHEBI:18420"/>
    </cofactor>
</comment>
<evidence type="ECO:0000259" key="17">
    <source>
        <dbReference type="Pfam" id="PF17810"/>
    </source>
</evidence>